<keyword evidence="3" id="KW-1185">Reference proteome</keyword>
<proteinExistence type="predicted"/>
<dbReference type="Proteomes" id="UP001152747">
    <property type="component" value="Unassembled WGS sequence"/>
</dbReference>
<reference evidence="2" key="1">
    <citation type="submission" date="2022-11" db="EMBL/GenBank/DDBJ databases">
        <authorList>
            <person name="Kikuchi T."/>
        </authorList>
    </citation>
    <scope>NUCLEOTIDE SEQUENCE</scope>
    <source>
        <strain evidence="2">PS1010</strain>
    </source>
</reference>
<dbReference type="OrthoDB" id="10259112at2759"/>
<gene>
    <name evidence="2" type="ORF">CAMP_LOCUS14733</name>
</gene>
<name>A0A9P1N8K1_9PELO</name>
<sequence>MPEDDIISLPLNIAENVTTEFRMHTKLLIWEVSRHQTKQDKDGSIRRTAQPISKTICAFLNTAGGKIYIGVDDFRMVRGVRLSKNMIQHFFGSFRAMCEQFKPINPMDLIKISIAQVIQTGNEKEAILRDVDINEPDFGGEMTHHAIGGTYCDCFKENDRFPTNRYLITIYVKAPKRDAPTVIFQNEEGLVYRRRLASNKCVYLDDLRLLRAEKKNKVFVDLHDEIRHEIDKLITF</sequence>
<evidence type="ECO:0000313" key="2">
    <source>
        <dbReference type="EMBL" id="CAI5452096.1"/>
    </source>
</evidence>
<accession>A0A9P1N8K1</accession>
<feature type="domain" description="Schlafen AlbA-2" evidence="1">
    <location>
        <begin position="36"/>
        <end position="194"/>
    </location>
</feature>
<dbReference type="PANTHER" id="PTHR12155">
    <property type="entry name" value="SCHLAFEN"/>
    <property type="match status" value="1"/>
</dbReference>
<dbReference type="Gene3D" id="3.30.950.30">
    <property type="entry name" value="Schlafen, AAA domain"/>
    <property type="match status" value="1"/>
</dbReference>
<evidence type="ECO:0000259" key="1">
    <source>
        <dbReference type="Pfam" id="PF04326"/>
    </source>
</evidence>
<dbReference type="InterPro" id="IPR007421">
    <property type="entry name" value="Schlafen_AlbA_2_dom"/>
</dbReference>
<dbReference type="InterPro" id="IPR029684">
    <property type="entry name" value="Schlafen"/>
</dbReference>
<organism evidence="2 3">
    <name type="scientific">Caenorhabditis angaria</name>
    <dbReference type="NCBI Taxonomy" id="860376"/>
    <lineage>
        <taxon>Eukaryota</taxon>
        <taxon>Metazoa</taxon>
        <taxon>Ecdysozoa</taxon>
        <taxon>Nematoda</taxon>
        <taxon>Chromadorea</taxon>
        <taxon>Rhabditida</taxon>
        <taxon>Rhabditina</taxon>
        <taxon>Rhabditomorpha</taxon>
        <taxon>Rhabditoidea</taxon>
        <taxon>Rhabditidae</taxon>
        <taxon>Peloderinae</taxon>
        <taxon>Caenorhabditis</taxon>
    </lineage>
</organism>
<comment type="caution">
    <text evidence="2">The sequence shown here is derived from an EMBL/GenBank/DDBJ whole genome shotgun (WGS) entry which is preliminary data.</text>
</comment>
<dbReference type="EMBL" id="CANHGI010000005">
    <property type="protein sequence ID" value="CAI5452096.1"/>
    <property type="molecule type" value="Genomic_DNA"/>
</dbReference>
<evidence type="ECO:0000313" key="3">
    <source>
        <dbReference type="Proteomes" id="UP001152747"/>
    </source>
</evidence>
<dbReference type="PANTHER" id="PTHR12155:SF41">
    <property type="entry name" value="SCHLAFEN ALBA-2 DOMAIN-CONTAINING PROTEIN"/>
    <property type="match status" value="1"/>
</dbReference>
<dbReference type="Pfam" id="PF04326">
    <property type="entry name" value="SLFN_AlbA_2"/>
    <property type="match status" value="1"/>
</dbReference>
<dbReference type="AlphaFoldDB" id="A0A9P1N8K1"/>
<dbReference type="InterPro" id="IPR038461">
    <property type="entry name" value="Schlafen_AlbA_2_dom_sf"/>
</dbReference>
<protein>
    <recommendedName>
        <fullName evidence="1">Schlafen AlbA-2 domain-containing protein</fullName>
    </recommendedName>
</protein>